<gene>
    <name evidence="9" type="ORF">M0R45_005978</name>
</gene>
<dbReference type="InterPro" id="IPR056462">
    <property type="entry name" value="HAD_RAM2/GPAT1-8"/>
</dbReference>
<evidence type="ECO:0000256" key="4">
    <source>
        <dbReference type="ARBA" id="ARBA00022692"/>
    </source>
</evidence>
<name>A0AAW1YP98_RUBAR</name>
<keyword evidence="7" id="KW-0012">Acyltransferase</keyword>
<protein>
    <recommendedName>
        <fullName evidence="8">Glycerol-3-phosphate acyltransferase RAM2/GPAT1-8 HAD-like domain-containing protein</fullName>
    </recommendedName>
</protein>
<dbReference type="GO" id="GO:0016791">
    <property type="term" value="F:phosphatase activity"/>
    <property type="evidence" value="ECO:0007669"/>
    <property type="project" value="TreeGrafter"/>
</dbReference>
<keyword evidence="4" id="KW-0812">Transmembrane</keyword>
<dbReference type="SUPFAM" id="SSF69593">
    <property type="entry name" value="Glycerol-3-phosphate (1)-acyltransferase"/>
    <property type="match status" value="1"/>
</dbReference>
<evidence type="ECO:0000256" key="7">
    <source>
        <dbReference type="ARBA" id="ARBA00023315"/>
    </source>
</evidence>
<comment type="caution">
    <text evidence="9">The sequence shown here is derived from an EMBL/GenBank/DDBJ whole genome shotgun (WGS) entry which is preliminary data.</text>
</comment>
<evidence type="ECO:0000256" key="1">
    <source>
        <dbReference type="ARBA" id="ARBA00004370"/>
    </source>
</evidence>
<proteinExistence type="inferred from homology"/>
<organism evidence="9 10">
    <name type="scientific">Rubus argutus</name>
    <name type="common">Southern blackberry</name>
    <dbReference type="NCBI Taxonomy" id="59490"/>
    <lineage>
        <taxon>Eukaryota</taxon>
        <taxon>Viridiplantae</taxon>
        <taxon>Streptophyta</taxon>
        <taxon>Embryophyta</taxon>
        <taxon>Tracheophyta</taxon>
        <taxon>Spermatophyta</taxon>
        <taxon>Magnoliopsida</taxon>
        <taxon>eudicotyledons</taxon>
        <taxon>Gunneridae</taxon>
        <taxon>Pentapetalae</taxon>
        <taxon>rosids</taxon>
        <taxon>fabids</taxon>
        <taxon>Rosales</taxon>
        <taxon>Rosaceae</taxon>
        <taxon>Rosoideae</taxon>
        <taxon>Rosoideae incertae sedis</taxon>
        <taxon>Rubus</taxon>
    </lineage>
</organism>
<evidence type="ECO:0000259" key="8">
    <source>
        <dbReference type="Pfam" id="PF23270"/>
    </source>
</evidence>
<evidence type="ECO:0000313" key="9">
    <source>
        <dbReference type="EMBL" id="KAK9950491.1"/>
    </source>
</evidence>
<dbReference type="EMBL" id="JBEDUW010000001">
    <property type="protein sequence ID" value="KAK9950491.1"/>
    <property type="molecule type" value="Genomic_DNA"/>
</dbReference>
<dbReference type="GO" id="GO:0010143">
    <property type="term" value="P:cutin biosynthetic process"/>
    <property type="evidence" value="ECO:0007669"/>
    <property type="project" value="TreeGrafter"/>
</dbReference>
<dbReference type="PANTHER" id="PTHR15486:SF62">
    <property type="entry name" value="GLYCEROL-3-PHOSPHATE ACYLTRANSFERASE 2-RELATED"/>
    <property type="match status" value="1"/>
</dbReference>
<keyword evidence="3" id="KW-0808">Transferase</keyword>
<evidence type="ECO:0000313" key="10">
    <source>
        <dbReference type="Proteomes" id="UP001457282"/>
    </source>
</evidence>
<keyword evidence="10" id="KW-1185">Reference proteome</keyword>
<accession>A0AAW1YP98</accession>
<evidence type="ECO:0000256" key="6">
    <source>
        <dbReference type="ARBA" id="ARBA00023136"/>
    </source>
</evidence>
<keyword evidence="5" id="KW-1133">Transmembrane helix</keyword>
<evidence type="ECO:0000256" key="3">
    <source>
        <dbReference type="ARBA" id="ARBA00022679"/>
    </source>
</evidence>
<dbReference type="AlphaFoldDB" id="A0AAW1YP98"/>
<sequence length="463" mass="52570">MPKLFFVPYFLIYRIFFRKIKGFQTSVGNSHANQSKNHIHVFDDLAHRSPDLSNQTLIIFNMEESLLKSSYLFPYFMLVAFEAGSLLRALVFLLYPLTVLVSEEVGLKIMVMVCFFGIKKESFRIGSAVLPKFFLEDVGLESFEVLQRAGNRKIGVSILPQVLIETFLKEYLEIDVVIGREPKVFGGYFLGLMEEKKNNYFPILEEHGGKDNMGSLHIVGIVSFNQILDDPIFSYCKDIYLVRNSDKRNWKNLPREKHPKKLVFLDGRLALKPTPLETLAILMWAPIGFSLAILKIIIGISLPYGMSVPLLAFTGQQLTVKKPQSESPIIQNDSQLPNDKQKGVLYVYHSITRNRHQDQEMMERLLSQGDVVVCPEGTTCREPYLLRFSPLLSEISDEIVPVAVDTHVYVSMFHGIIEGVHVFDVANYIQGELANALGFECTKLTRRDKYLVLAGNEGKACKS</sequence>
<dbReference type="GO" id="GO:0090447">
    <property type="term" value="F:glycerol-3-phosphate 2-O-acyltransferase activity"/>
    <property type="evidence" value="ECO:0007669"/>
    <property type="project" value="TreeGrafter"/>
</dbReference>
<dbReference type="GO" id="GO:0016020">
    <property type="term" value="C:membrane"/>
    <property type="evidence" value="ECO:0007669"/>
    <property type="project" value="UniProtKB-SubCell"/>
</dbReference>
<evidence type="ECO:0000256" key="2">
    <source>
        <dbReference type="ARBA" id="ARBA00007937"/>
    </source>
</evidence>
<dbReference type="Pfam" id="PF23270">
    <property type="entry name" value="HAD_RAM2_N"/>
    <property type="match status" value="1"/>
</dbReference>
<comment type="similarity">
    <text evidence="2">Belongs to the GPAT/DAPAT family.</text>
</comment>
<comment type="subcellular location">
    <subcellularLocation>
        <location evidence="1">Membrane</location>
    </subcellularLocation>
</comment>
<keyword evidence="6" id="KW-0472">Membrane</keyword>
<dbReference type="PANTHER" id="PTHR15486">
    <property type="entry name" value="ANCIENT UBIQUITOUS PROTEIN"/>
    <property type="match status" value="1"/>
</dbReference>
<reference evidence="9 10" key="1">
    <citation type="journal article" date="2023" name="G3 (Bethesda)">
        <title>A chromosome-length genome assembly and annotation of blackberry (Rubus argutus, cv. 'Hillquist').</title>
        <authorList>
            <person name="Bruna T."/>
            <person name="Aryal R."/>
            <person name="Dudchenko O."/>
            <person name="Sargent D.J."/>
            <person name="Mead D."/>
            <person name="Buti M."/>
            <person name="Cavallini A."/>
            <person name="Hytonen T."/>
            <person name="Andres J."/>
            <person name="Pham M."/>
            <person name="Weisz D."/>
            <person name="Mascagni F."/>
            <person name="Usai G."/>
            <person name="Natali L."/>
            <person name="Bassil N."/>
            <person name="Fernandez G.E."/>
            <person name="Lomsadze A."/>
            <person name="Armour M."/>
            <person name="Olukolu B."/>
            <person name="Poorten T."/>
            <person name="Britton C."/>
            <person name="Davik J."/>
            <person name="Ashrafi H."/>
            <person name="Aiden E.L."/>
            <person name="Borodovsky M."/>
            <person name="Worthington M."/>
        </authorList>
    </citation>
    <scope>NUCLEOTIDE SEQUENCE [LARGE SCALE GENOMIC DNA]</scope>
    <source>
        <strain evidence="9">PI 553951</strain>
    </source>
</reference>
<feature type="domain" description="Glycerol-3-phosphate acyltransferase RAM2/GPAT1-8 HAD-like" evidence="8">
    <location>
        <begin position="58"/>
        <end position="242"/>
    </location>
</feature>
<evidence type="ECO:0000256" key="5">
    <source>
        <dbReference type="ARBA" id="ARBA00022989"/>
    </source>
</evidence>
<dbReference type="Proteomes" id="UP001457282">
    <property type="component" value="Unassembled WGS sequence"/>
</dbReference>